<sequence length="214" mass="24492">MTSRDADFIPDFSSHFLHKCISTRDTRTAPGDICFGGLFTVMLSAPEISQSLTSPPWTIADGPTRLDLAALGRMSMISPRSPGRFTWYHSIPRKPYLYLPDTRIAEFRPLRPFTWRIPPYLPKDDVVIEGDAPMEEAPPSPPAQGETQFLPDFSSRFDRLCLQSSQYATDLQSMRQQQDAIARQHETISTQLRQLWEYHSRQGHFHYPPPDPPM</sequence>
<reference evidence="2" key="1">
    <citation type="journal article" date="2022" name="Mol. Ecol. Resour.">
        <title>The genomes of chicory, endive, great burdock and yacon provide insights into Asteraceae palaeo-polyploidization history and plant inulin production.</title>
        <authorList>
            <person name="Fan W."/>
            <person name="Wang S."/>
            <person name="Wang H."/>
            <person name="Wang A."/>
            <person name="Jiang F."/>
            <person name="Liu H."/>
            <person name="Zhao H."/>
            <person name="Xu D."/>
            <person name="Zhang Y."/>
        </authorList>
    </citation>
    <scope>NUCLEOTIDE SEQUENCE [LARGE SCALE GENOMIC DNA]</scope>
    <source>
        <strain evidence="2">cv. Punajuju</strain>
    </source>
</reference>
<organism evidence="1 2">
    <name type="scientific">Cichorium intybus</name>
    <name type="common">Chicory</name>
    <dbReference type="NCBI Taxonomy" id="13427"/>
    <lineage>
        <taxon>Eukaryota</taxon>
        <taxon>Viridiplantae</taxon>
        <taxon>Streptophyta</taxon>
        <taxon>Embryophyta</taxon>
        <taxon>Tracheophyta</taxon>
        <taxon>Spermatophyta</taxon>
        <taxon>Magnoliopsida</taxon>
        <taxon>eudicotyledons</taxon>
        <taxon>Gunneridae</taxon>
        <taxon>Pentapetalae</taxon>
        <taxon>asterids</taxon>
        <taxon>campanulids</taxon>
        <taxon>Asterales</taxon>
        <taxon>Asteraceae</taxon>
        <taxon>Cichorioideae</taxon>
        <taxon>Cichorieae</taxon>
        <taxon>Cichoriinae</taxon>
        <taxon>Cichorium</taxon>
    </lineage>
</organism>
<reference evidence="1 2" key="2">
    <citation type="journal article" date="2022" name="Mol. Ecol. Resour.">
        <title>The genomes of chicory, endive, great burdock and yacon provide insights into Asteraceae paleo-polyploidization history and plant inulin production.</title>
        <authorList>
            <person name="Fan W."/>
            <person name="Wang S."/>
            <person name="Wang H."/>
            <person name="Wang A."/>
            <person name="Jiang F."/>
            <person name="Liu H."/>
            <person name="Zhao H."/>
            <person name="Xu D."/>
            <person name="Zhang Y."/>
        </authorList>
    </citation>
    <scope>NUCLEOTIDE SEQUENCE [LARGE SCALE GENOMIC DNA]</scope>
    <source>
        <strain evidence="2">cv. Punajuju</strain>
        <tissue evidence="1">Leaves</tissue>
    </source>
</reference>
<dbReference type="EMBL" id="CM042010">
    <property type="protein sequence ID" value="KAI3778537.1"/>
    <property type="molecule type" value="Genomic_DNA"/>
</dbReference>
<proteinExistence type="predicted"/>
<evidence type="ECO:0000313" key="1">
    <source>
        <dbReference type="EMBL" id="KAI3778537.1"/>
    </source>
</evidence>
<evidence type="ECO:0000313" key="2">
    <source>
        <dbReference type="Proteomes" id="UP001055811"/>
    </source>
</evidence>
<dbReference type="Proteomes" id="UP001055811">
    <property type="component" value="Linkage Group LG02"/>
</dbReference>
<name>A0ACB9G552_CICIN</name>
<accession>A0ACB9G552</accession>
<comment type="caution">
    <text evidence="1">The sequence shown here is derived from an EMBL/GenBank/DDBJ whole genome shotgun (WGS) entry which is preliminary data.</text>
</comment>
<keyword evidence="2" id="KW-1185">Reference proteome</keyword>
<protein>
    <submittedName>
        <fullName evidence="1">Uncharacterized protein</fullName>
    </submittedName>
</protein>
<gene>
    <name evidence="1" type="ORF">L2E82_07909</name>
</gene>